<feature type="domain" description="ABC transmembrane type-1" evidence="10">
    <location>
        <begin position="16"/>
        <end position="217"/>
    </location>
</feature>
<keyword evidence="8 9" id="KW-0472">Membrane</keyword>
<dbReference type="PANTHER" id="PTHR30614">
    <property type="entry name" value="MEMBRANE COMPONENT OF AMINO ACID ABC TRANSPORTER"/>
    <property type="match status" value="1"/>
</dbReference>
<reference evidence="11" key="1">
    <citation type="submission" date="2022-08" db="EMBL/GenBank/DDBJ databases">
        <authorList>
            <person name="Li F."/>
        </authorList>
    </citation>
    <scope>NUCLEOTIDE SEQUENCE</scope>
    <source>
        <strain evidence="11">MQZ15Z-1</strain>
    </source>
</reference>
<dbReference type="Gene3D" id="1.10.3720.10">
    <property type="entry name" value="MetI-like"/>
    <property type="match status" value="1"/>
</dbReference>
<comment type="similarity">
    <text evidence="2">Belongs to the binding-protein-dependent transport system permease family. HisMQ subfamily.</text>
</comment>
<keyword evidence="7 9" id="KW-1133">Transmembrane helix</keyword>
<feature type="transmembrane region" description="Helical" evidence="9">
    <location>
        <begin position="98"/>
        <end position="117"/>
    </location>
</feature>
<comment type="subcellular location">
    <subcellularLocation>
        <location evidence="1">Cell inner membrane</location>
        <topology evidence="1">Multi-pass membrane protein</topology>
    </subcellularLocation>
    <subcellularLocation>
        <location evidence="9">Cell membrane</location>
        <topology evidence="9">Multi-pass membrane protein</topology>
    </subcellularLocation>
</comment>
<evidence type="ECO:0000256" key="8">
    <source>
        <dbReference type="ARBA" id="ARBA00023136"/>
    </source>
</evidence>
<dbReference type="AlphaFoldDB" id="A0A9X2T4V5"/>
<keyword evidence="4" id="KW-1003">Cell membrane</keyword>
<feature type="transmembrane region" description="Helical" evidence="9">
    <location>
        <begin position="154"/>
        <end position="176"/>
    </location>
</feature>
<evidence type="ECO:0000256" key="3">
    <source>
        <dbReference type="ARBA" id="ARBA00022448"/>
    </source>
</evidence>
<evidence type="ECO:0000256" key="7">
    <source>
        <dbReference type="ARBA" id="ARBA00022989"/>
    </source>
</evidence>
<comment type="caution">
    <text evidence="11">The sequence shown here is derived from an EMBL/GenBank/DDBJ whole genome shotgun (WGS) entry which is preliminary data.</text>
</comment>
<evidence type="ECO:0000256" key="6">
    <source>
        <dbReference type="ARBA" id="ARBA00022970"/>
    </source>
</evidence>
<dbReference type="InterPro" id="IPR035906">
    <property type="entry name" value="MetI-like_sf"/>
</dbReference>
<gene>
    <name evidence="11" type="ORF">NVS89_06635</name>
</gene>
<sequence>MIEFALAYAPRYFMGTLVGLGLTVLAMAGALVLGLLVALGRQSRSRVLRAICVSYVAVFRGVPPLVLLYVVYFGLPAWAVQSGIPGMVALFSPLDNRLASATLAFAVNAGAYVAEILRASMMAVPADQMDAARSIGMTYPTALRRILLPQAFRIAFPPLGNEFIIILKGTSLASVIGVTELMRTAQNVAAATFLNLQAYLLAAFFYVALVILLQGASTLVERRLRRPGDHDRSLIV</sequence>
<keyword evidence="6" id="KW-0029">Amino-acid transport</keyword>
<evidence type="ECO:0000256" key="5">
    <source>
        <dbReference type="ARBA" id="ARBA00022692"/>
    </source>
</evidence>
<dbReference type="Pfam" id="PF00528">
    <property type="entry name" value="BPD_transp_1"/>
    <property type="match status" value="1"/>
</dbReference>
<name>A0A9X2T4V5_9HYPH</name>
<evidence type="ECO:0000256" key="2">
    <source>
        <dbReference type="ARBA" id="ARBA00010072"/>
    </source>
</evidence>
<evidence type="ECO:0000256" key="4">
    <source>
        <dbReference type="ARBA" id="ARBA00022475"/>
    </source>
</evidence>
<dbReference type="GO" id="GO:0043190">
    <property type="term" value="C:ATP-binding cassette (ABC) transporter complex"/>
    <property type="evidence" value="ECO:0007669"/>
    <property type="project" value="InterPro"/>
</dbReference>
<keyword evidence="12" id="KW-1185">Reference proteome</keyword>
<dbReference type="GO" id="GO:0006865">
    <property type="term" value="P:amino acid transport"/>
    <property type="evidence" value="ECO:0007669"/>
    <property type="project" value="UniProtKB-KW"/>
</dbReference>
<evidence type="ECO:0000259" key="10">
    <source>
        <dbReference type="PROSITE" id="PS50928"/>
    </source>
</evidence>
<protein>
    <submittedName>
        <fullName evidence="11">Amino acid ABC transporter permease</fullName>
    </submittedName>
</protein>
<dbReference type="PANTHER" id="PTHR30614:SF0">
    <property type="entry name" value="L-CYSTINE TRANSPORT SYSTEM PERMEASE PROTEIN TCYL"/>
    <property type="match status" value="1"/>
</dbReference>
<dbReference type="GO" id="GO:0022857">
    <property type="term" value="F:transmembrane transporter activity"/>
    <property type="evidence" value="ECO:0007669"/>
    <property type="project" value="InterPro"/>
</dbReference>
<keyword evidence="3 9" id="KW-0813">Transport</keyword>
<dbReference type="InterPro" id="IPR043429">
    <property type="entry name" value="ArtM/GltK/GlnP/TcyL/YhdX-like"/>
</dbReference>
<dbReference type="PROSITE" id="PS50928">
    <property type="entry name" value="ABC_TM1"/>
    <property type="match status" value="1"/>
</dbReference>
<feature type="transmembrane region" description="Helical" evidence="9">
    <location>
        <begin position="51"/>
        <end position="78"/>
    </location>
</feature>
<dbReference type="NCBIfam" id="TIGR01726">
    <property type="entry name" value="HEQRo_perm_3TM"/>
    <property type="match status" value="1"/>
</dbReference>
<dbReference type="InterPro" id="IPR000515">
    <property type="entry name" value="MetI-like"/>
</dbReference>
<keyword evidence="5 9" id="KW-0812">Transmembrane</keyword>
<feature type="transmembrane region" description="Helical" evidence="9">
    <location>
        <begin position="196"/>
        <end position="216"/>
    </location>
</feature>
<feature type="transmembrane region" description="Helical" evidence="9">
    <location>
        <begin position="12"/>
        <end position="39"/>
    </location>
</feature>
<dbReference type="RefSeq" id="WP_258731807.1">
    <property type="nucleotide sequence ID" value="NZ_JANTHZ010000002.1"/>
</dbReference>
<dbReference type="SUPFAM" id="SSF161098">
    <property type="entry name" value="MetI-like"/>
    <property type="match status" value="1"/>
</dbReference>
<organism evidence="11 12">
    <name type="scientific">Ancylobacter mangrovi</name>
    <dbReference type="NCBI Taxonomy" id="2972472"/>
    <lineage>
        <taxon>Bacteria</taxon>
        <taxon>Pseudomonadati</taxon>
        <taxon>Pseudomonadota</taxon>
        <taxon>Alphaproteobacteria</taxon>
        <taxon>Hyphomicrobiales</taxon>
        <taxon>Xanthobacteraceae</taxon>
        <taxon>Ancylobacter</taxon>
    </lineage>
</organism>
<accession>A0A9X2T4V5</accession>
<evidence type="ECO:0000256" key="1">
    <source>
        <dbReference type="ARBA" id="ARBA00004429"/>
    </source>
</evidence>
<dbReference type="CDD" id="cd06261">
    <property type="entry name" value="TM_PBP2"/>
    <property type="match status" value="1"/>
</dbReference>
<evidence type="ECO:0000313" key="11">
    <source>
        <dbReference type="EMBL" id="MCS0494769.1"/>
    </source>
</evidence>
<dbReference type="InterPro" id="IPR010065">
    <property type="entry name" value="AA_ABC_transptr_permease_3TM"/>
</dbReference>
<evidence type="ECO:0000256" key="9">
    <source>
        <dbReference type="RuleBase" id="RU363032"/>
    </source>
</evidence>
<evidence type="ECO:0000313" key="12">
    <source>
        <dbReference type="Proteomes" id="UP001151088"/>
    </source>
</evidence>
<dbReference type="EMBL" id="JANTHZ010000002">
    <property type="protein sequence ID" value="MCS0494769.1"/>
    <property type="molecule type" value="Genomic_DNA"/>
</dbReference>
<proteinExistence type="inferred from homology"/>
<dbReference type="Proteomes" id="UP001151088">
    <property type="component" value="Unassembled WGS sequence"/>
</dbReference>